<reference evidence="4" key="3">
    <citation type="submission" date="2025-09" db="UniProtKB">
        <authorList>
            <consortium name="Ensembl"/>
        </authorList>
    </citation>
    <scope>IDENTIFICATION</scope>
</reference>
<dbReference type="GO" id="GO:0004865">
    <property type="term" value="F:protein serine/threonine phosphatase inhibitor activity"/>
    <property type="evidence" value="ECO:0007669"/>
    <property type="project" value="TreeGrafter"/>
</dbReference>
<reference evidence="4 5" key="1">
    <citation type="submission" date="2020-06" db="EMBL/GenBank/DDBJ databases">
        <authorList>
            <consortium name="Wellcome Sanger Institute Data Sharing"/>
        </authorList>
    </citation>
    <scope>NUCLEOTIDE SEQUENCE [LARGE SCALE GENOMIC DNA]</scope>
</reference>
<keyword evidence="5" id="KW-1185">Reference proteome</keyword>
<protein>
    <recommendedName>
        <fullName evidence="6">Protein phosphatase 1 regulatory subunit 14B</fullName>
    </recommendedName>
</protein>
<dbReference type="Ensembl" id="ENSDCDT00010029622.1">
    <property type="protein sequence ID" value="ENSDCDP00010023986.1"/>
    <property type="gene ID" value="ENSDCDG00010015171.1"/>
</dbReference>
<accession>A0AAY4BUW5</accession>
<keyword evidence="2" id="KW-0597">Phosphoprotein</keyword>
<dbReference type="GeneTree" id="ENSGT00950000182985"/>
<dbReference type="Proteomes" id="UP000694580">
    <property type="component" value="Chromosome 1"/>
</dbReference>
<dbReference type="GO" id="GO:0005737">
    <property type="term" value="C:cytoplasm"/>
    <property type="evidence" value="ECO:0007669"/>
    <property type="project" value="InterPro"/>
</dbReference>
<dbReference type="PANTHER" id="PTHR16188">
    <property type="entry name" value="PROTEIN PHOSPHATASE 1 INHIBITOR POTENTIATED BY PROTEIN KINASE C"/>
    <property type="match status" value="1"/>
</dbReference>
<evidence type="ECO:0000313" key="5">
    <source>
        <dbReference type="Proteomes" id="UP000694580"/>
    </source>
</evidence>
<gene>
    <name evidence="4" type="primary">PPP1R14B</name>
</gene>
<name>A0AAY4BUW5_9TELE</name>
<sequence length="150" mass="16968">MCVCVCVCALDSETERVGKRKRRFWVGGSRTGAVTAGQSCFNREGGVRTKNRSELCLMGKAPIARCYEQFDARQLRLGSFVSSGKRHKEEEAIPELEIDVDELLDMQNDCDRASRVKDLLVDCYKPTDDFVTELLDKIRGMQKLSTPQKK</sequence>
<evidence type="ECO:0000313" key="4">
    <source>
        <dbReference type="Ensembl" id="ENSDCDP00010023986.1"/>
    </source>
</evidence>
<dbReference type="InterPro" id="IPR036658">
    <property type="entry name" value="CPI-17_sf"/>
</dbReference>
<dbReference type="PANTHER" id="PTHR16188:SF5">
    <property type="entry name" value="PROTEIN PHOSPHATASE 1 REGULATORY SUBUNIT 14B"/>
    <property type="match status" value="1"/>
</dbReference>
<evidence type="ECO:0008006" key="6">
    <source>
        <dbReference type="Google" id="ProtNLM"/>
    </source>
</evidence>
<evidence type="ECO:0000256" key="1">
    <source>
        <dbReference type="ARBA" id="ARBA00005483"/>
    </source>
</evidence>
<evidence type="ECO:0000256" key="3">
    <source>
        <dbReference type="ARBA" id="ARBA00023272"/>
    </source>
</evidence>
<comment type="similarity">
    <text evidence="1">Belongs to the PP1 inhibitor family.</text>
</comment>
<proteinExistence type="inferred from homology"/>
<evidence type="ECO:0000256" key="2">
    <source>
        <dbReference type="ARBA" id="ARBA00022553"/>
    </source>
</evidence>
<dbReference type="AlphaFoldDB" id="A0AAY4BUW5"/>
<dbReference type="Gene3D" id="1.10.150.220">
    <property type="entry name" value="CPI-17"/>
    <property type="match status" value="1"/>
</dbReference>
<dbReference type="InterPro" id="IPR008025">
    <property type="entry name" value="CPI-17"/>
</dbReference>
<keyword evidence="3" id="KW-0650">Protein phosphatase inhibitor</keyword>
<dbReference type="SUPFAM" id="SSF81790">
    <property type="entry name" value="Myosin phosphatase inhibitor 17kDa protein, CPI-17"/>
    <property type="match status" value="1"/>
</dbReference>
<dbReference type="GO" id="GO:0045087">
    <property type="term" value="P:innate immune response"/>
    <property type="evidence" value="ECO:0007669"/>
    <property type="project" value="TreeGrafter"/>
</dbReference>
<reference evidence="4" key="2">
    <citation type="submission" date="2025-08" db="UniProtKB">
        <authorList>
            <consortium name="Ensembl"/>
        </authorList>
    </citation>
    <scope>IDENTIFICATION</scope>
</reference>
<dbReference type="Pfam" id="PF05361">
    <property type="entry name" value="PP1_inhibitor"/>
    <property type="match status" value="1"/>
</dbReference>
<organism evidence="4 5">
    <name type="scientific">Denticeps clupeoides</name>
    <name type="common">denticle herring</name>
    <dbReference type="NCBI Taxonomy" id="299321"/>
    <lineage>
        <taxon>Eukaryota</taxon>
        <taxon>Metazoa</taxon>
        <taxon>Chordata</taxon>
        <taxon>Craniata</taxon>
        <taxon>Vertebrata</taxon>
        <taxon>Euteleostomi</taxon>
        <taxon>Actinopterygii</taxon>
        <taxon>Neopterygii</taxon>
        <taxon>Teleostei</taxon>
        <taxon>Clupei</taxon>
        <taxon>Clupeiformes</taxon>
        <taxon>Denticipitoidei</taxon>
        <taxon>Denticipitidae</taxon>
        <taxon>Denticeps</taxon>
    </lineage>
</organism>